<organism evidence="2 3">
    <name type="scientific">Mycolicibacterium chubuense (strain NBB4)</name>
    <name type="common">Mycobacterium chubuense</name>
    <dbReference type="NCBI Taxonomy" id="710421"/>
    <lineage>
        <taxon>Bacteria</taxon>
        <taxon>Bacillati</taxon>
        <taxon>Actinomycetota</taxon>
        <taxon>Actinomycetes</taxon>
        <taxon>Mycobacteriales</taxon>
        <taxon>Mycobacteriaceae</taxon>
        <taxon>Mycolicibacterium</taxon>
    </lineage>
</organism>
<dbReference type="STRING" id="710421.Mycch_0074"/>
<dbReference type="EMBL" id="CP003053">
    <property type="protein sequence ID" value="AFM14902.1"/>
    <property type="molecule type" value="Genomic_DNA"/>
</dbReference>
<dbReference type="AlphaFoldDB" id="I4BC95"/>
<feature type="compositionally biased region" description="Basic and acidic residues" evidence="1">
    <location>
        <begin position="239"/>
        <end position="250"/>
    </location>
</feature>
<evidence type="ECO:0000256" key="1">
    <source>
        <dbReference type="SAM" id="MobiDB-lite"/>
    </source>
</evidence>
<keyword evidence="3" id="KW-1185">Reference proteome</keyword>
<gene>
    <name evidence="2" type="ordered locus">Mycch_0074</name>
</gene>
<sequence length="250" mass="24667">MGNPPPLSVDPEQLEAAGGELLSSAAGLPSAPAPFMPVGTDPLSTAIIGQIPVVEGPVMTELPAVQAQSTATARNVVGAAQAYAATDQQLGGDIGKEMQNLPNAAGLGSGGAAGSAGGSAAGSMSQMMSMPMQMAGQMTQMPMQVMGAAAAVPQGIMQGAQQLGQQVQQMVGQFGQSGQGGSTGAGVGALTEAGPPSDERVPDGKHEGAEAGEPGAERAPEARDGAESGAEEPTPGRHRAPEPPDDRINL</sequence>
<feature type="region of interest" description="Disordered" evidence="1">
    <location>
        <begin position="174"/>
        <end position="250"/>
    </location>
</feature>
<dbReference type="KEGG" id="mcb:Mycch_0074"/>
<dbReference type="Proteomes" id="UP000006057">
    <property type="component" value="Chromosome"/>
</dbReference>
<feature type="compositionally biased region" description="Basic and acidic residues" evidence="1">
    <location>
        <begin position="197"/>
        <end position="226"/>
    </location>
</feature>
<reference evidence="2 3" key="1">
    <citation type="submission" date="2012-06" db="EMBL/GenBank/DDBJ databases">
        <title>Complete sequence of chromosome of Mycobacterium chubuense NBB4.</title>
        <authorList>
            <consortium name="US DOE Joint Genome Institute"/>
            <person name="Lucas S."/>
            <person name="Han J."/>
            <person name="Lapidus A."/>
            <person name="Cheng J.-F."/>
            <person name="Goodwin L."/>
            <person name="Pitluck S."/>
            <person name="Peters L."/>
            <person name="Mikhailova N."/>
            <person name="Teshima H."/>
            <person name="Detter J.C."/>
            <person name="Han C."/>
            <person name="Tapia R."/>
            <person name="Land M."/>
            <person name="Hauser L."/>
            <person name="Kyrpides N."/>
            <person name="Ivanova N."/>
            <person name="Pagani I."/>
            <person name="Mattes T."/>
            <person name="Holmes A."/>
            <person name="Rutledge P."/>
            <person name="Paulsen I."/>
            <person name="Coleman N."/>
            <person name="Woyke T."/>
        </authorList>
    </citation>
    <scope>NUCLEOTIDE SEQUENCE [LARGE SCALE GENOMIC DNA]</scope>
    <source>
        <strain evidence="2 3">NBB4</strain>
    </source>
</reference>
<feature type="compositionally biased region" description="Gly residues" evidence="1">
    <location>
        <begin position="175"/>
        <end position="187"/>
    </location>
</feature>
<protein>
    <recommendedName>
        <fullName evidence="4">ESX-1 secretion-associated protein EspJ</fullName>
    </recommendedName>
</protein>
<proteinExistence type="predicted"/>
<dbReference type="eggNOG" id="ENOG5031N7V">
    <property type="taxonomic scope" value="Bacteria"/>
</dbReference>
<evidence type="ECO:0008006" key="4">
    <source>
        <dbReference type="Google" id="ProtNLM"/>
    </source>
</evidence>
<accession>I4BC95</accession>
<name>I4BC95_MYCCN</name>
<dbReference type="RefSeq" id="WP_014813394.1">
    <property type="nucleotide sequence ID" value="NC_018027.1"/>
</dbReference>
<dbReference type="OrthoDB" id="4641805at2"/>
<dbReference type="HOGENOM" id="CLU_087259_0_0_11"/>
<evidence type="ECO:0000313" key="3">
    <source>
        <dbReference type="Proteomes" id="UP000006057"/>
    </source>
</evidence>
<dbReference type="PATRIC" id="fig|710421.3.peg.70"/>
<evidence type="ECO:0000313" key="2">
    <source>
        <dbReference type="EMBL" id="AFM14902.1"/>
    </source>
</evidence>